<evidence type="ECO:0000256" key="1">
    <source>
        <dbReference type="SAM" id="MobiDB-lite"/>
    </source>
</evidence>
<evidence type="ECO:0000313" key="3">
    <source>
        <dbReference type="Proteomes" id="UP000322667"/>
    </source>
</evidence>
<reference evidence="2 3" key="1">
    <citation type="submission" date="2019-07" db="EMBL/GenBank/DDBJ databases">
        <title>WGS assembly of Gossypium tomentosum.</title>
        <authorList>
            <person name="Chen Z.J."/>
            <person name="Sreedasyam A."/>
            <person name="Ando A."/>
            <person name="Song Q."/>
            <person name="De L."/>
            <person name="Hulse-Kemp A."/>
            <person name="Ding M."/>
            <person name="Ye W."/>
            <person name="Kirkbride R."/>
            <person name="Jenkins J."/>
            <person name="Plott C."/>
            <person name="Lovell J."/>
            <person name="Lin Y.-M."/>
            <person name="Vaughn R."/>
            <person name="Liu B."/>
            <person name="Li W."/>
            <person name="Simpson S."/>
            <person name="Scheffler B."/>
            <person name="Saski C."/>
            <person name="Grover C."/>
            <person name="Hu G."/>
            <person name="Conover J."/>
            <person name="Carlson J."/>
            <person name="Shu S."/>
            <person name="Boston L."/>
            <person name="Williams M."/>
            <person name="Peterson D."/>
            <person name="Mcgee K."/>
            <person name="Jones D."/>
            <person name="Wendel J."/>
            <person name="Stelly D."/>
            <person name="Grimwood J."/>
            <person name="Schmutz J."/>
        </authorList>
    </citation>
    <scope>NUCLEOTIDE SEQUENCE [LARGE SCALE GENOMIC DNA]</scope>
    <source>
        <strain evidence="2">7179.01</strain>
    </source>
</reference>
<evidence type="ECO:0000313" key="2">
    <source>
        <dbReference type="EMBL" id="TYH89800.1"/>
    </source>
</evidence>
<accession>A0A5D2ME86</accession>
<keyword evidence="3" id="KW-1185">Reference proteome</keyword>
<dbReference type="EMBL" id="CM017622">
    <property type="protein sequence ID" value="TYH89800.1"/>
    <property type="molecule type" value="Genomic_DNA"/>
</dbReference>
<name>A0A5D2ME86_GOSTO</name>
<feature type="compositionally biased region" description="Gly residues" evidence="1">
    <location>
        <begin position="37"/>
        <end position="47"/>
    </location>
</feature>
<protein>
    <submittedName>
        <fullName evidence="2">Uncharacterized protein</fullName>
    </submittedName>
</protein>
<sequence length="55" mass="5479">MLAHAPHVPPYTVAGGPKSLLFSGVRENPGDGRVAGIDGGLQSGNGVGEVLEAEP</sequence>
<organism evidence="2 3">
    <name type="scientific">Gossypium tomentosum</name>
    <name type="common">Hawaiian cotton</name>
    <name type="synonym">Gossypium sandvicense</name>
    <dbReference type="NCBI Taxonomy" id="34277"/>
    <lineage>
        <taxon>Eukaryota</taxon>
        <taxon>Viridiplantae</taxon>
        <taxon>Streptophyta</taxon>
        <taxon>Embryophyta</taxon>
        <taxon>Tracheophyta</taxon>
        <taxon>Spermatophyta</taxon>
        <taxon>Magnoliopsida</taxon>
        <taxon>eudicotyledons</taxon>
        <taxon>Gunneridae</taxon>
        <taxon>Pentapetalae</taxon>
        <taxon>rosids</taxon>
        <taxon>malvids</taxon>
        <taxon>Malvales</taxon>
        <taxon>Malvaceae</taxon>
        <taxon>Malvoideae</taxon>
        <taxon>Gossypium</taxon>
    </lineage>
</organism>
<dbReference type="Proteomes" id="UP000322667">
    <property type="component" value="Chromosome A13"/>
</dbReference>
<gene>
    <name evidence="2" type="ORF">ES332_A13G007400v1</name>
</gene>
<feature type="region of interest" description="Disordered" evidence="1">
    <location>
        <begin position="33"/>
        <end position="55"/>
    </location>
</feature>
<dbReference type="AlphaFoldDB" id="A0A5D2ME86"/>
<proteinExistence type="predicted"/>